<dbReference type="Gene3D" id="3.40.50.1820">
    <property type="entry name" value="alpha/beta hydrolase"/>
    <property type="match status" value="1"/>
</dbReference>
<organism evidence="1 2">
    <name type="scientific">Kribbella caucasensis</name>
    <dbReference type="NCBI Taxonomy" id="2512215"/>
    <lineage>
        <taxon>Bacteria</taxon>
        <taxon>Bacillati</taxon>
        <taxon>Actinomycetota</taxon>
        <taxon>Actinomycetes</taxon>
        <taxon>Propionibacteriales</taxon>
        <taxon>Kribbellaceae</taxon>
        <taxon>Kribbella</taxon>
    </lineage>
</organism>
<gene>
    <name evidence="1" type="ORF">EV643_11240</name>
</gene>
<accession>A0A4R6KBN6</accession>
<evidence type="ECO:0000313" key="2">
    <source>
        <dbReference type="Proteomes" id="UP000295388"/>
    </source>
</evidence>
<proteinExistence type="predicted"/>
<keyword evidence="2" id="KW-1185">Reference proteome</keyword>
<dbReference type="InterPro" id="IPR029058">
    <property type="entry name" value="AB_hydrolase_fold"/>
</dbReference>
<sequence>MADAIPGSRFVVLDGAAHLAALECQAEVNTLIDGFLAEHASLEQ</sequence>
<dbReference type="RefSeq" id="WP_255513034.1">
    <property type="nucleotide sequence ID" value="NZ_SNWQ01000012.1"/>
</dbReference>
<dbReference type="EMBL" id="SNWQ01000012">
    <property type="protein sequence ID" value="TDO45716.1"/>
    <property type="molecule type" value="Genomic_DNA"/>
</dbReference>
<evidence type="ECO:0000313" key="1">
    <source>
        <dbReference type="EMBL" id="TDO45716.1"/>
    </source>
</evidence>
<dbReference type="Proteomes" id="UP000295388">
    <property type="component" value="Unassembled WGS sequence"/>
</dbReference>
<name>A0A4R6KBN6_9ACTN</name>
<protein>
    <recommendedName>
        <fullName evidence="3">TAP-like protein</fullName>
    </recommendedName>
</protein>
<reference evidence="1 2" key="1">
    <citation type="submission" date="2019-03" db="EMBL/GenBank/DDBJ databases">
        <title>Genomic Encyclopedia of Type Strains, Phase III (KMG-III): the genomes of soil and plant-associated and newly described type strains.</title>
        <authorList>
            <person name="Whitman W."/>
        </authorList>
    </citation>
    <scope>NUCLEOTIDE SEQUENCE [LARGE SCALE GENOMIC DNA]</scope>
    <source>
        <strain evidence="1 2">VKM Ac-2527</strain>
    </source>
</reference>
<comment type="caution">
    <text evidence="1">The sequence shown here is derived from an EMBL/GenBank/DDBJ whole genome shotgun (WGS) entry which is preliminary data.</text>
</comment>
<evidence type="ECO:0008006" key="3">
    <source>
        <dbReference type="Google" id="ProtNLM"/>
    </source>
</evidence>
<dbReference type="SUPFAM" id="SSF53474">
    <property type="entry name" value="alpha/beta-Hydrolases"/>
    <property type="match status" value="1"/>
</dbReference>
<dbReference type="AlphaFoldDB" id="A0A4R6KBN6"/>